<dbReference type="InterPro" id="IPR036249">
    <property type="entry name" value="Thioredoxin-like_sf"/>
</dbReference>
<dbReference type="InterPro" id="IPR013766">
    <property type="entry name" value="Thioredoxin_domain"/>
</dbReference>
<evidence type="ECO:0000313" key="3">
    <source>
        <dbReference type="EMBL" id="KAF7262434.1"/>
    </source>
</evidence>
<dbReference type="EMBL" id="JTDE01000065">
    <property type="protein sequence ID" value="KAF7262434.1"/>
    <property type="molecule type" value="Genomic_DNA"/>
</dbReference>
<dbReference type="OrthoDB" id="294696at2759"/>
<dbReference type="AlphaFoldDB" id="A0A8S9Z703"/>
<organism evidence="3 4">
    <name type="scientific">Paragonimus skrjabini miyazakii</name>
    <dbReference type="NCBI Taxonomy" id="59628"/>
    <lineage>
        <taxon>Eukaryota</taxon>
        <taxon>Metazoa</taxon>
        <taxon>Spiralia</taxon>
        <taxon>Lophotrochozoa</taxon>
        <taxon>Platyhelminthes</taxon>
        <taxon>Trematoda</taxon>
        <taxon>Digenea</taxon>
        <taxon>Plagiorchiida</taxon>
        <taxon>Troglotremata</taxon>
        <taxon>Troglotrematidae</taxon>
        <taxon>Paragonimus</taxon>
    </lineage>
</organism>
<reference evidence="3" key="1">
    <citation type="submission" date="2019-07" db="EMBL/GenBank/DDBJ databases">
        <title>Annotation for the trematode Paragonimus miyazaki's.</title>
        <authorList>
            <person name="Choi Y.-J."/>
        </authorList>
    </citation>
    <scope>NUCLEOTIDE SEQUENCE</scope>
    <source>
        <strain evidence="3">Japan</strain>
    </source>
</reference>
<feature type="domain" description="Thioredoxin" evidence="2">
    <location>
        <begin position="46"/>
        <end position="85"/>
    </location>
</feature>
<feature type="signal peptide" evidence="1">
    <location>
        <begin position="1"/>
        <end position="22"/>
    </location>
</feature>
<evidence type="ECO:0000259" key="2">
    <source>
        <dbReference type="Pfam" id="PF00085"/>
    </source>
</evidence>
<keyword evidence="1" id="KW-0732">Signal</keyword>
<dbReference type="SUPFAM" id="SSF52833">
    <property type="entry name" value="Thioredoxin-like"/>
    <property type="match status" value="1"/>
</dbReference>
<evidence type="ECO:0000256" key="1">
    <source>
        <dbReference type="SAM" id="SignalP"/>
    </source>
</evidence>
<evidence type="ECO:0000313" key="4">
    <source>
        <dbReference type="Proteomes" id="UP000822476"/>
    </source>
</evidence>
<proteinExistence type="predicted"/>
<feature type="chain" id="PRO_5035714300" description="Thioredoxin domain-containing protein" evidence="1">
    <location>
        <begin position="23"/>
        <end position="100"/>
    </location>
</feature>
<sequence>MRPGGVFCALLLSLILTEQCSCVVFVVNNGNYTLLRMSHLIVTLTVADNYKVALLQFSAEWCHFSRQLAPIFEETSQKFLGETEVGVVTFISHIQTNIIF</sequence>
<dbReference type="Gene3D" id="3.40.30.10">
    <property type="entry name" value="Glutaredoxin"/>
    <property type="match status" value="1"/>
</dbReference>
<dbReference type="Proteomes" id="UP000822476">
    <property type="component" value="Unassembled WGS sequence"/>
</dbReference>
<gene>
    <name evidence="3" type="ORF">EG68_00304</name>
</gene>
<keyword evidence="4" id="KW-1185">Reference proteome</keyword>
<protein>
    <recommendedName>
        <fullName evidence="2">Thioredoxin domain-containing protein</fullName>
    </recommendedName>
</protein>
<comment type="caution">
    <text evidence="3">The sequence shown here is derived from an EMBL/GenBank/DDBJ whole genome shotgun (WGS) entry which is preliminary data.</text>
</comment>
<name>A0A8S9Z703_9TREM</name>
<accession>A0A8S9Z703</accession>
<dbReference type="Pfam" id="PF00085">
    <property type="entry name" value="Thioredoxin"/>
    <property type="match status" value="1"/>
</dbReference>